<dbReference type="GeneID" id="115801553"/>
<dbReference type="AlphaFoldDB" id="A0A7F8K6A4"/>
<dbReference type="Proteomes" id="UP000248483">
    <property type="component" value="Unplaced"/>
</dbReference>
<dbReference type="KEGG" id="dle:115801553"/>
<sequence length="321" mass="34460">MRQLAGSPQGHSLATLMLGVQRLGAGRKGHWDPRVAFGALLVWSRSLAERGRLQNTSVVRGWGLRKQRTWPWGQRGQGSGVCQVLTGPYLLAPGKRREQRPVLLGGAGVLVGQGGQGRGAGREGQRVASHGSLFGSYCEGREAVTKFGAGNGLLAFATLEMPQACPGRRWQRCGQRLWRGAGQDFRLDTGVRRQTLGPVRGCHPGRAWVSLEFSLLPLPLPWSLRPWRGLAVCPSPAPASLTLSTTVHDGHKPPGLCPRGHVAHGWGGGARGWQQGRGSPRGVGTWHCGAASCFPRSRAWTELVVGPLRTCVLGTSTLHFL</sequence>
<evidence type="ECO:0000313" key="2">
    <source>
        <dbReference type="RefSeq" id="XP_030615292.1"/>
    </source>
</evidence>
<gene>
    <name evidence="2" type="primary">LOC115801553</name>
</gene>
<organism evidence="1 2">
    <name type="scientific">Delphinapterus leucas</name>
    <name type="common">Beluga whale</name>
    <dbReference type="NCBI Taxonomy" id="9749"/>
    <lineage>
        <taxon>Eukaryota</taxon>
        <taxon>Metazoa</taxon>
        <taxon>Chordata</taxon>
        <taxon>Craniata</taxon>
        <taxon>Vertebrata</taxon>
        <taxon>Euteleostomi</taxon>
        <taxon>Mammalia</taxon>
        <taxon>Eutheria</taxon>
        <taxon>Laurasiatheria</taxon>
        <taxon>Artiodactyla</taxon>
        <taxon>Whippomorpha</taxon>
        <taxon>Cetacea</taxon>
        <taxon>Odontoceti</taxon>
        <taxon>Monodontidae</taxon>
        <taxon>Delphinapterus</taxon>
    </lineage>
</organism>
<evidence type="ECO:0000313" key="1">
    <source>
        <dbReference type="Proteomes" id="UP000248483"/>
    </source>
</evidence>
<dbReference type="RefSeq" id="XP_030615292.1">
    <property type="nucleotide sequence ID" value="XM_030759432.1"/>
</dbReference>
<proteinExistence type="predicted"/>
<reference evidence="2" key="1">
    <citation type="submission" date="2025-08" db="UniProtKB">
        <authorList>
            <consortium name="RefSeq"/>
        </authorList>
    </citation>
    <scope>IDENTIFICATION</scope>
    <source>
        <tissue evidence="2">Blood</tissue>
    </source>
</reference>
<dbReference type="InParanoid" id="A0A7F8K6A4"/>
<keyword evidence="1" id="KW-1185">Reference proteome</keyword>
<protein>
    <submittedName>
        <fullName evidence="2">Uncharacterized protein LOC115801553</fullName>
    </submittedName>
</protein>
<name>A0A7F8K6A4_DELLE</name>
<accession>A0A7F8K6A4</accession>